<accession>A0AAG5DJ62</accession>
<sequence length="136" mass="15311">MLPAVDLDFRQAPGWRIVHVTIAELVVVGVGRIEERFLEVTQPTFLGGSECSNTWFLSKFGDKESIFQSQSRCTVLFYSLSVTLDINGGPRGLLALLPMDDDTLTRCSRWVRVPNCCVLYHTRKKKKTDVRLGCGM</sequence>
<evidence type="ECO:0000313" key="1">
    <source>
        <dbReference type="EnsemblMetazoa" id="ENSAATROPP010854"/>
    </source>
</evidence>
<proteinExistence type="predicted"/>
<keyword evidence="2" id="KW-1185">Reference proteome</keyword>
<dbReference type="AlphaFoldDB" id="A0AAG5DJ62"/>
<name>A0AAG5DJ62_ANOAO</name>
<reference evidence="1" key="1">
    <citation type="submission" date="2024-04" db="UniProtKB">
        <authorList>
            <consortium name="EnsemblMetazoa"/>
        </authorList>
    </citation>
    <scope>IDENTIFICATION</scope>
    <source>
        <strain evidence="1">EBRO</strain>
    </source>
</reference>
<dbReference type="Proteomes" id="UP000075880">
    <property type="component" value="Unassembled WGS sequence"/>
</dbReference>
<protein>
    <submittedName>
        <fullName evidence="1">Uncharacterized protein</fullName>
    </submittedName>
</protein>
<dbReference type="EnsemblMetazoa" id="ENSAATROPT011978">
    <property type="protein sequence ID" value="ENSAATROPP010854"/>
    <property type="gene ID" value="ENSAATROPG009752"/>
</dbReference>
<organism evidence="1 2">
    <name type="scientific">Anopheles atroparvus</name>
    <name type="common">European mosquito</name>
    <dbReference type="NCBI Taxonomy" id="41427"/>
    <lineage>
        <taxon>Eukaryota</taxon>
        <taxon>Metazoa</taxon>
        <taxon>Ecdysozoa</taxon>
        <taxon>Arthropoda</taxon>
        <taxon>Hexapoda</taxon>
        <taxon>Insecta</taxon>
        <taxon>Pterygota</taxon>
        <taxon>Neoptera</taxon>
        <taxon>Endopterygota</taxon>
        <taxon>Diptera</taxon>
        <taxon>Nematocera</taxon>
        <taxon>Culicoidea</taxon>
        <taxon>Culicidae</taxon>
        <taxon>Anophelinae</taxon>
        <taxon>Anopheles</taxon>
    </lineage>
</organism>
<evidence type="ECO:0000313" key="2">
    <source>
        <dbReference type="Proteomes" id="UP000075880"/>
    </source>
</evidence>